<dbReference type="Proteomes" id="UP001470230">
    <property type="component" value="Unassembled WGS sequence"/>
</dbReference>
<gene>
    <name evidence="3" type="ORF">M9Y10_025663</name>
    <name evidence="2" type="ORF">M9Y10_036612</name>
</gene>
<organism evidence="3 4">
    <name type="scientific">Tritrichomonas musculus</name>
    <dbReference type="NCBI Taxonomy" id="1915356"/>
    <lineage>
        <taxon>Eukaryota</taxon>
        <taxon>Metamonada</taxon>
        <taxon>Parabasalia</taxon>
        <taxon>Tritrichomonadida</taxon>
        <taxon>Tritrichomonadidae</taxon>
        <taxon>Tritrichomonas</taxon>
    </lineage>
</organism>
<dbReference type="Gene3D" id="2.30.29.30">
    <property type="entry name" value="Pleckstrin-homology domain (PH domain)/Phosphotyrosine-binding domain (PTB)"/>
    <property type="match status" value="1"/>
</dbReference>
<dbReference type="PROSITE" id="PS50010">
    <property type="entry name" value="DH_2"/>
    <property type="match status" value="1"/>
</dbReference>
<evidence type="ECO:0000313" key="3">
    <source>
        <dbReference type="EMBL" id="KAK8842797.1"/>
    </source>
</evidence>
<dbReference type="InterPro" id="IPR011993">
    <property type="entry name" value="PH-like_dom_sf"/>
</dbReference>
<evidence type="ECO:0000313" key="2">
    <source>
        <dbReference type="EMBL" id="KAK8834071.1"/>
    </source>
</evidence>
<dbReference type="InterPro" id="IPR000219">
    <property type="entry name" value="DH_dom"/>
</dbReference>
<feature type="domain" description="DH" evidence="1">
    <location>
        <begin position="46"/>
        <end position="244"/>
    </location>
</feature>
<evidence type="ECO:0000259" key="1">
    <source>
        <dbReference type="PROSITE" id="PS50010"/>
    </source>
</evidence>
<proteinExistence type="predicted"/>
<dbReference type="Gene3D" id="1.20.900.10">
    <property type="entry name" value="Dbl homology (DH) domain"/>
    <property type="match status" value="1"/>
</dbReference>
<name>A0ABR2H9C6_9EUKA</name>
<dbReference type="Pfam" id="PF00621">
    <property type="entry name" value="RhoGEF"/>
    <property type="match status" value="1"/>
</dbReference>
<dbReference type="SMART" id="SM00325">
    <property type="entry name" value="RhoGEF"/>
    <property type="match status" value="1"/>
</dbReference>
<keyword evidence="4" id="KW-1185">Reference proteome</keyword>
<dbReference type="InterPro" id="IPR035899">
    <property type="entry name" value="DBL_dom_sf"/>
</dbReference>
<reference evidence="3 4" key="1">
    <citation type="submission" date="2024-04" db="EMBL/GenBank/DDBJ databases">
        <title>Tritrichomonas musculus Genome.</title>
        <authorList>
            <person name="Alves-Ferreira E."/>
            <person name="Grigg M."/>
            <person name="Lorenzi H."/>
            <person name="Galac M."/>
        </authorList>
    </citation>
    <scope>NUCLEOTIDE SEQUENCE [LARGE SCALE GENOMIC DNA]</scope>
    <source>
        <strain evidence="3 4">EAF2021</strain>
    </source>
</reference>
<dbReference type="PANTHER" id="PTHR12673">
    <property type="entry name" value="FACIOGENITAL DYSPLASIA PROTEIN"/>
    <property type="match status" value="1"/>
</dbReference>
<dbReference type="InterPro" id="IPR051092">
    <property type="entry name" value="FYVE_RhoGEF_PH"/>
</dbReference>
<dbReference type="CDD" id="cd00160">
    <property type="entry name" value="RhoGEF"/>
    <property type="match status" value="1"/>
</dbReference>
<evidence type="ECO:0000313" key="4">
    <source>
        <dbReference type="Proteomes" id="UP001470230"/>
    </source>
</evidence>
<sequence>MSLFRIDTLKIGKANDLALAAKQAQSIQTLTPLICHFMTRYCNDKKRRRILCEIIQTEKSYVSSLEALLEVYYKPLDQSIVEKSGIIDTDSLNKLLGDFDQIYALHKNIILKTMETVYDDLQEPFPPHDAFLKVANAFIEIYPRMRQVYLTYLANNLQSEAILTKLKKNRKFRNFLDEALFNPAAKCQELDDFLILPTQRIASYRLLFERILKNFPTETHQKEHDQYTIALNQLIQIGTEMNSENNDQQVAKELLSVTEIIGKVPQGFVFMKPGRRFLGKFNCTEIVETDKKKSPKKCQIFVMNDVAIVTVRDEWSVFSATKYSFIEAVPLSQIHFRPYDFENSDQNKSFILISDGNEYPFIVEDSILRDNIVFKIKKLKRHIYDHASKMSECGLAYITKNMDAIHDSYFNPKKIMTRAEAIESLKI</sequence>
<dbReference type="EMBL" id="JAPFFF010000037">
    <property type="protein sequence ID" value="KAK8842797.1"/>
    <property type="molecule type" value="Genomic_DNA"/>
</dbReference>
<dbReference type="SUPFAM" id="SSF48065">
    <property type="entry name" value="DBL homology domain (DH-domain)"/>
    <property type="match status" value="1"/>
</dbReference>
<comment type="caution">
    <text evidence="3">The sequence shown here is derived from an EMBL/GenBank/DDBJ whole genome shotgun (WGS) entry which is preliminary data.</text>
</comment>
<protein>
    <recommendedName>
        <fullName evidence="1">DH domain-containing protein</fullName>
    </recommendedName>
</protein>
<accession>A0ABR2H9C6</accession>
<dbReference type="EMBL" id="JAPFFF010000528">
    <property type="protein sequence ID" value="KAK8834071.1"/>
    <property type="molecule type" value="Genomic_DNA"/>
</dbReference>
<dbReference type="PANTHER" id="PTHR12673:SF159">
    <property type="entry name" value="LD03170P"/>
    <property type="match status" value="1"/>
</dbReference>